<evidence type="ECO:0000259" key="4">
    <source>
        <dbReference type="PROSITE" id="PS51939"/>
    </source>
</evidence>
<evidence type="ECO:0000313" key="6">
    <source>
        <dbReference type="Proteomes" id="UP000554482"/>
    </source>
</evidence>
<dbReference type="InterPro" id="IPR014886">
    <property type="entry name" value="La_xRRM"/>
</dbReference>
<dbReference type="AlphaFoldDB" id="A0A7J6WC96"/>
<organism evidence="5 6">
    <name type="scientific">Thalictrum thalictroides</name>
    <name type="common">Rue-anemone</name>
    <name type="synonym">Anemone thalictroides</name>
    <dbReference type="NCBI Taxonomy" id="46969"/>
    <lineage>
        <taxon>Eukaryota</taxon>
        <taxon>Viridiplantae</taxon>
        <taxon>Streptophyta</taxon>
        <taxon>Embryophyta</taxon>
        <taxon>Tracheophyta</taxon>
        <taxon>Spermatophyta</taxon>
        <taxon>Magnoliopsida</taxon>
        <taxon>Ranunculales</taxon>
        <taxon>Ranunculaceae</taxon>
        <taxon>Thalictroideae</taxon>
        <taxon>Thalictrum</taxon>
    </lineage>
</organism>
<sequence>MGEDSGFIRFEEPEGAQKARAAAVLAEDGLPVKNYFATLEAVVGDAEKEYWGKLRGSQDRYKSNRGRGGRNFRGGKQFNGKHSRGRDNESAGGRPYKNQKAAAT</sequence>
<name>A0A7J6WC96_THATH</name>
<keyword evidence="6" id="KW-1185">Reference proteome</keyword>
<dbReference type="GO" id="GO:1990904">
    <property type="term" value="C:ribonucleoprotein complex"/>
    <property type="evidence" value="ECO:0007669"/>
    <property type="project" value="UniProtKB-UniRule"/>
</dbReference>
<dbReference type="OrthoDB" id="1751793at2759"/>
<evidence type="ECO:0000256" key="2">
    <source>
        <dbReference type="PROSITE-ProRule" id="PRU01288"/>
    </source>
</evidence>
<dbReference type="GO" id="GO:0003723">
    <property type="term" value="F:RNA binding"/>
    <property type="evidence" value="ECO:0007669"/>
    <property type="project" value="UniProtKB-KW"/>
</dbReference>
<dbReference type="Proteomes" id="UP000554482">
    <property type="component" value="Unassembled WGS sequence"/>
</dbReference>
<evidence type="ECO:0000256" key="3">
    <source>
        <dbReference type="SAM" id="MobiDB-lite"/>
    </source>
</evidence>
<evidence type="ECO:0000256" key="1">
    <source>
        <dbReference type="ARBA" id="ARBA00022884"/>
    </source>
</evidence>
<feature type="domain" description="XRRM" evidence="4">
    <location>
        <begin position="1"/>
        <end position="84"/>
    </location>
</feature>
<dbReference type="Pfam" id="PF08777">
    <property type="entry name" value="RRM_3"/>
    <property type="match status" value="1"/>
</dbReference>
<accession>A0A7J6WC96</accession>
<dbReference type="InterPro" id="IPR012677">
    <property type="entry name" value="Nucleotide-bd_a/b_plait_sf"/>
</dbReference>
<evidence type="ECO:0000313" key="5">
    <source>
        <dbReference type="EMBL" id="KAF5194005.1"/>
    </source>
</evidence>
<feature type="region of interest" description="Disordered" evidence="3">
    <location>
        <begin position="58"/>
        <end position="104"/>
    </location>
</feature>
<dbReference type="PROSITE" id="PS51939">
    <property type="entry name" value="XRRM"/>
    <property type="match status" value="1"/>
</dbReference>
<dbReference type="Gene3D" id="3.30.70.330">
    <property type="match status" value="1"/>
</dbReference>
<comment type="caution">
    <text evidence="5">The sequence shown here is derived from an EMBL/GenBank/DDBJ whole genome shotgun (WGS) entry which is preliminary data.</text>
</comment>
<protein>
    <submittedName>
        <fullName evidence="5">La protein</fullName>
    </submittedName>
</protein>
<gene>
    <name evidence="5" type="ORF">FRX31_016409</name>
</gene>
<dbReference type="EMBL" id="JABWDY010019336">
    <property type="protein sequence ID" value="KAF5194005.1"/>
    <property type="molecule type" value="Genomic_DNA"/>
</dbReference>
<keyword evidence="1 2" id="KW-0694">RNA-binding</keyword>
<reference evidence="5 6" key="1">
    <citation type="submission" date="2020-06" db="EMBL/GenBank/DDBJ databases">
        <title>Transcriptomic and genomic resources for Thalictrum thalictroides and T. hernandezii: Facilitating candidate gene discovery in an emerging model plant lineage.</title>
        <authorList>
            <person name="Arias T."/>
            <person name="Riano-Pachon D.M."/>
            <person name="Di Stilio V.S."/>
        </authorList>
    </citation>
    <scope>NUCLEOTIDE SEQUENCE [LARGE SCALE GENOMIC DNA]</scope>
    <source>
        <strain evidence="6">cv. WT478/WT964</strain>
        <tissue evidence="5">Leaves</tissue>
    </source>
</reference>
<proteinExistence type="predicted"/>